<dbReference type="InterPro" id="IPR058240">
    <property type="entry name" value="rSAM_sf"/>
</dbReference>
<keyword evidence="7" id="KW-0479">Metal-binding</keyword>
<dbReference type="PIRSF" id="PIRSF005963">
    <property type="entry name" value="Lipoyl_synth"/>
    <property type="match status" value="1"/>
</dbReference>
<evidence type="ECO:0000256" key="6">
    <source>
        <dbReference type="ARBA" id="ARBA00022691"/>
    </source>
</evidence>
<evidence type="ECO:0000256" key="10">
    <source>
        <dbReference type="ARBA" id="ARBA00047326"/>
    </source>
</evidence>
<dbReference type="AlphaFoldDB" id="A0A381XYR9"/>
<dbReference type="NCBIfam" id="TIGR00510">
    <property type="entry name" value="lipA"/>
    <property type="match status" value="1"/>
</dbReference>
<dbReference type="InterPro" id="IPR006638">
    <property type="entry name" value="Elp3/MiaA/NifB-like_rSAM"/>
</dbReference>
<dbReference type="GO" id="GO:0005739">
    <property type="term" value="C:mitochondrion"/>
    <property type="evidence" value="ECO:0007669"/>
    <property type="project" value="UniProtKB-SubCell"/>
</dbReference>
<dbReference type="InterPro" id="IPR031691">
    <property type="entry name" value="LIAS_N"/>
</dbReference>
<feature type="domain" description="Radical SAM core" evidence="11">
    <location>
        <begin position="58"/>
        <end position="277"/>
    </location>
</feature>
<dbReference type="InterPro" id="IPR007197">
    <property type="entry name" value="rSAM"/>
</dbReference>
<dbReference type="HAMAP" id="MF_00206">
    <property type="entry name" value="Lipoyl_synth"/>
    <property type="match status" value="1"/>
</dbReference>
<keyword evidence="9" id="KW-0411">Iron-sulfur</keyword>
<evidence type="ECO:0000256" key="1">
    <source>
        <dbReference type="ARBA" id="ARBA00001966"/>
    </source>
</evidence>
<keyword evidence="6" id="KW-0949">S-adenosyl-L-methionine</keyword>
<organism evidence="12">
    <name type="scientific">marine metagenome</name>
    <dbReference type="NCBI Taxonomy" id="408172"/>
    <lineage>
        <taxon>unclassified sequences</taxon>
        <taxon>metagenomes</taxon>
        <taxon>ecological metagenomes</taxon>
    </lineage>
</organism>
<dbReference type="SFLD" id="SFLDF00271">
    <property type="entry name" value="lipoyl_synthase"/>
    <property type="match status" value="1"/>
</dbReference>
<dbReference type="PANTHER" id="PTHR10949">
    <property type="entry name" value="LIPOYL SYNTHASE"/>
    <property type="match status" value="1"/>
</dbReference>
<dbReference type="GO" id="GO:0016992">
    <property type="term" value="F:lipoate synthase activity"/>
    <property type="evidence" value="ECO:0007669"/>
    <property type="project" value="UniProtKB-EC"/>
</dbReference>
<dbReference type="InterPro" id="IPR003698">
    <property type="entry name" value="Lipoyl_synth"/>
</dbReference>
<reference evidence="12" key="1">
    <citation type="submission" date="2018-05" db="EMBL/GenBank/DDBJ databases">
        <authorList>
            <person name="Lanie J.A."/>
            <person name="Ng W.-L."/>
            <person name="Kazmierczak K.M."/>
            <person name="Andrzejewski T.M."/>
            <person name="Davidsen T.M."/>
            <person name="Wayne K.J."/>
            <person name="Tettelin H."/>
            <person name="Glass J.I."/>
            <person name="Rusch D."/>
            <person name="Podicherti R."/>
            <person name="Tsui H.-C.T."/>
            <person name="Winkler M.E."/>
        </authorList>
    </citation>
    <scope>NUCLEOTIDE SEQUENCE</scope>
</reference>
<comment type="subcellular location">
    <subcellularLocation>
        <location evidence="2">Mitochondrion</location>
    </subcellularLocation>
</comment>
<accession>A0A381XYR9</accession>
<dbReference type="NCBIfam" id="NF004019">
    <property type="entry name" value="PRK05481.1"/>
    <property type="match status" value="1"/>
</dbReference>
<dbReference type="SFLD" id="SFLDG01058">
    <property type="entry name" value="lipoyl_synthase_like"/>
    <property type="match status" value="1"/>
</dbReference>
<protein>
    <recommendedName>
        <fullName evidence="3">lipoyl synthase</fullName>
        <ecNumber evidence="3">2.8.1.8</ecNumber>
    </recommendedName>
</protein>
<gene>
    <name evidence="12" type="ORF">METZ01_LOCUS122634</name>
</gene>
<evidence type="ECO:0000259" key="11">
    <source>
        <dbReference type="PROSITE" id="PS51918"/>
    </source>
</evidence>
<dbReference type="NCBIfam" id="NF009544">
    <property type="entry name" value="PRK12928.1"/>
    <property type="match status" value="1"/>
</dbReference>
<evidence type="ECO:0000256" key="9">
    <source>
        <dbReference type="ARBA" id="ARBA00023014"/>
    </source>
</evidence>
<dbReference type="SFLD" id="SFLDS00029">
    <property type="entry name" value="Radical_SAM"/>
    <property type="match status" value="1"/>
</dbReference>
<evidence type="ECO:0000256" key="3">
    <source>
        <dbReference type="ARBA" id="ARBA00012237"/>
    </source>
</evidence>
<keyword evidence="4" id="KW-0004">4Fe-4S</keyword>
<dbReference type="CDD" id="cd01335">
    <property type="entry name" value="Radical_SAM"/>
    <property type="match status" value="1"/>
</dbReference>
<dbReference type="GO" id="GO:0046872">
    <property type="term" value="F:metal ion binding"/>
    <property type="evidence" value="ECO:0007669"/>
    <property type="project" value="UniProtKB-KW"/>
</dbReference>
<dbReference type="Pfam" id="PF16881">
    <property type="entry name" value="LIAS_N"/>
    <property type="match status" value="1"/>
</dbReference>
<dbReference type="SUPFAM" id="SSF102114">
    <property type="entry name" value="Radical SAM enzymes"/>
    <property type="match status" value="1"/>
</dbReference>
<dbReference type="InterPro" id="IPR013785">
    <property type="entry name" value="Aldolase_TIM"/>
</dbReference>
<dbReference type="Gene3D" id="3.20.20.70">
    <property type="entry name" value="Aldolase class I"/>
    <property type="match status" value="1"/>
</dbReference>
<keyword evidence="8" id="KW-0408">Iron</keyword>
<dbReference type="GO" id="GO:0051539">
    <property type="term" value="F:4 iron, 4 sulfur cluster binding"/>
    <property type="evidence" value="ECO:0007669"/>
    <property type="project" value="UniProtKB-KW"/>
</dbReference>
<dbReference type="EMBL" id="UINC01016831">
    <property type="protein sequence ID" value="SVA69780.1"/>
    <property type="molecule type" value="Genomic_DNA"/>
</dbReference>
<evidence type="ECO:0000256" key="4">
    <source>
        <dbReference type="ARBA" id="ARBA00022485"/>
    </source>
</evidence>
<comment type="cofactor">
    <cofactor evidence="1">
        <name>[4Fe-4S] cluster</name>
        <dbReference type="ChEBI" id="CHEBI:49883"/>
    </cofactor>
</comment>
<keyword evidence="5" id="KW-0808">Transferase</keyword>
<evidence type="ECO:0000256" key="5">
    <source>
        <dbReference type="ARBA" id="ARBA00022679"/>
    </source>
</evidence>
<dbReference type="EC" id="2.8.1.8" evidence="3"/>
<sequence length="311" mass="33493">MPVSLTARARARLPEWFRVELPTGEAMARYRSTTSAVSDNALHTVCEEAHCPNIHECWGRGTATFMVAGKECTRGCRFCAVETLRAPEAPDAHEPQNLADAIAAMGLSYTVITVVNRDDLPDGGARHYRACLDAVHAQMPQVGLELLCSDLAGNEVALAELLDGAPLQVFAHNIETVERLTSEVRDPRASFAQSLRILEAAKELQPGLVTKSSIMLGMGETEAELDEAFRALRNVGVELLTLGQYLAPGSGYHPVREFVTPELFEALAQQAKTLGFRAVASGPLVRSSYRAESLLAAAQGKPAEASLQVIA</sequence>
<name>A0A381XYR9_9ZZZZ</name>
<evidence type="ECO:0000313" key="12">
    <source>
        <dbReference type="EMBL" id="SVA69780.1"/>
    </source>
</evidence>
<comment type="catalytic activity">
    <reaction evidence="10">
        <text>[[Fe-S] cluster scaffold protein carrying a second [4Fe-4S](2+) cluster] + N(6)-octanoyl-L-lysyl-[protein] + 2 oxidized [2Fe-2S]-[ferredoxin] + 2 S-adenosyl-L-methionine + 4 H(+) = [[Fe-S] cluster scaffold protein] + N(6)-[(R)-dihydrolipoyl]-L-lysyl-[protein] + 4 Fe(3+) + 2 hydrogen sulfide + 2 5'-deoxyadenosine + 2 L-methionine + 2 reduced [2Fe-2S]-[ferredoxin]</text>
        <dbReference type="Rhea" id="RHEA:16585"/>
        <dbReference type="Rhea" id="RHEA-COMP:9928"/>
        <dbReference type="Rhea" id="RHEA-COMP:10000"/>
        <dbReference type="Rhea" id="RHEA-COMP:10001"/>
        <dbReference type="Rhea" id="RHEA-COMP:10475"/>
        <dbReference type="Rhea" id="RHEA-COMP:14568"/>
        <dbReference type="Rhea" id="RHEA-COMP:14569"/>
        <dbReference type="ChEBI" id="CHEBI:15378"/>
        <dbReference type="ChEBI" id="CHEBI:17319"/>
        <dbReference type="ChEBI" id="CHEBI:29034"/>
        <dbReference type="ChEBI" id="CHEBI:29919"/>
        <dbReference type="ChEBI" id="CHEBI:33722"/>
        <dbReference type="ChEBI" id="CHEBI:33737"/>
        <dbReference type="ChEBI" id="CHEBI:33738"/>
        <dbReference type="ChEBI" id="CHEBI:57844"/>
        <dbReference type="ChEBI" id="CHEBI:59789"/>
        <dbReference type="ChEBI" id="CHEBI:78809"/>
        <dbReference type="ChEBI" id="CHEBI:83100"/>
        <dbReference type="EC" id="2.8.1.8"/>
    </reaction>
</comment>
<evidence type="ECO:0000256" key="2">
    <source>
        <dbReference type="ARBA" id="ARBA00004173"/>
    </source>
</evidence>
<dbReference type="PANTHER" id="PTHR10949:SF0">
    <property type="entry name" value="LIPOYL SYNTHASE, MITOCHONDRIAL"/>
    <property type="match status" value="1"/>
</dbReference>
<evidence type="ECO:0000256" key="7">
    <source>
        <dbReference type="ARBA" id="ARBA00022723"/>
    </source>
</evidence>
<proteinExistence type="inferred from homology"/>
<dbReference type="SMART" id="SM00729">
    <property type="entry name" value="Elp3"/>
    <property type="match status" value="1"/>
</dbReference>
<dbReference type="PROSITE" id="PS51918">
    <property type="entry name" value="RADICAL_SAM"/>
    <property type="match status" value="1"/>
</dbReference>
<dbReference type="Pfam" id="PF04055">
    <property type="entry name" value="Radical_SAM"/>
    <property type="match status" value="1"/>
</dbReference>
<evidence type="ECO:0000256" key="8">
    <source>
        <dbReference type="ARBA" id="ARBA00023004"/>
    </source>
</evidence>